<keyword evidence="2 9" id="KW-1003">Cell membrane</keyword>
<evidence type="ECO:0000256" key="3">
    <source>
        <dbReference type="ARBA" id="ARBA00022670"/>
    </source>
</evidence>
<evidence type="ECO:0000256" key="4">
    <source>
        <dbReference type="ARBA" id="ARBA00022692"/>
    </source>
</evidence>
<reference evidence="12" key="1">
    <citation type="submission" date="2021-11" db="EMBL/GenBank/DDBJ databases">
        <title>BS-T2-15 a new species belonging to the Comamonadaceae family isolated from the soil of a French oak forest.</title>
        <authorList>
            <person name="Mieszkin S."/>
            <person name="Alain K."/>
        </authorList>
    </citation>
    <scope>NUCLEOTIDE SEQUENCE</scope>
    <source>
        <strain evidence="12">BS-T2-15</strain>
    </source>
</reference>
<keyword evidence="13" id="KW-1185">Reference proteome</keyword>
<keyword evidence="8 9" id="KW-0472">Membrane</keyword>
<feature type="active site" evidence="9">
    <location>
        <position position="148"/>
    </location>
</feature>
<dbReference type="PROSITE" id="PS00855">
    <property type="entry name" value="SPASE_II"/>
    <property type="match status" value="1"/>
</dbReference>
<evidence type="ECO:0000256" key="8">
    <source>
        <dbReference type="ARBA" id="ARBA00023136"/>
    </source>
</evidence>
<evidence type="ECO:0000256" key="5">
    <source>
        <dbReference type="ARBA" id="ARBA00022750"/>
    </source>
</evidence>
<comment type="catalytic activity">
    <reaction evidence="9 10">
        <text>Release of signal peptides from bacterial membrane prolipoproteins. Hydrolyzes -Xaa-Yaa-Zaa-|-(S,diacylglyceryl)Cys-, in which Xaa is hydrophobic (preferably Leu), and Yaa (Ala or Ser) and Zaa (Gly or Ala) have small, neutral side chains.</text>
        <dbReference type="EC" id="3.4.23.36"/>
    </reaction>
</comment>
<dbReference type="Pfam" id="PF01252">
    <property type="entry name" value="Peptidase_A8"/>
    <property type="match status" value="1"/>
</dbReference>
<keyword evidence="7 9" id="KW-1133">Transmembrane helix</keyword>
<dbReference type="AlphaFoldDB" id="A0A9X1YDX0"/>
<evidence type="ECO:0000256" key="10">
    <source>
        <dbReference type="RuleBase" id="RU000594"/>
    </source>
</evidence>
<evidence type="ECO:0000256" key="6">
    <source>
        <dbReference type="ARBA" id="ARBA00022801"/>
    </source>
</evidence>
<evidence type="ECO:0000313" key="12">
    <source>
        <dbReference type="EMBL" id="MCK9684389.1"/>
    </source>
</evidence>
<dbReference type="EC" id="3.4.23.36" evidence="9"/>
<comment type="similarity">
    <text evidence="1 9 11">Belongs to the peptidase A8 family.</text>
</comment>
<proteinExistence type="inferred from homology"/>
<evidence type="ECO:0000256" key="7">
    <source>
        <dbReference type="ARBA" id="ARBA00022989"/>
    </source>
</evidence>
<comment type="caution">
    <text evidence="12">The sequence shown here is derived from an EMBL/GenBank/DDBJ whole genome shotgun (WGS) entry which is preliminary data.</text>
</comment>
<evidence type="ECO:0000256" key="11">
    <source>
        <dbReference type="RuleBase" id="RU004181"/>
    </source>
</evidence>
<dbReference type="GO" id="GO:0005886">
    <property type="term" value="C:plasma membrane"/>
    <property type="evidence" value="ECO:0007669"/>
    <property type="project" value="UniProtKB-SubCell"/>
</dbReference>
<evidence type="ECO:0000313" key="13">
    <source>
        <dbReference type="Proteomes" id="UP001139353"/>
    </source>
</evidence>
<comment type="function">
    <text evidence="9 10">This protein specifically catalyzes the removal of signal peptides from prolipoproteins.</text>
</comment>
<sequence length="169" mass="18523">MATRSLSRPAGNGPSMWLWLGIALAVVLLDQFAKVLIVRGFAIGENRTVTSFFDVVRLENTGMAWSLLANAGGWQRWFFIVLALAASGFMIYLLARNRAQKLFSFALAMVMGGAVGNVLDRITRGAVVDFISLHWHSAYTFPAFNLADSAITLGAICIVVDELRRVRKG</sequence>
<protein>
    <recommendedName>
        <fullName evidence="9">Lipoprotein signal peptidase</fullName>
        <ecNumber evidence="9">3.4.23.36</ecNumber>
    </recommendedName>
    <alternativeName>
        <fullName evidence="9">Prolipoprotein signal peptidase</fullName>
    </alternativeName>
    <alternativeName>
        <fullName evidence="9">Signal peptidase II</fullName>
        <shortName evidence="9">SPase II</shortName>
    </alternativeName>
</protein>
<keyword evidence="5 9" id="KW-0064">Aspartyl protease</keyword>
<dbReference type="InterPro" id="IPR001872">
    <property type="entry name" value="Peptidase_A8"/>
</dbReference>
<dbReference type="EMBL" id="JAJLJH010000001">
    <property type="protein sequence ID" value="MCK9684389.1"/>
    <property type="molecule type" value="Genomic_DNA"/>
</dbReference>
<comment type="caution">
    <text evidence="9">Lacks conserved residue(s) required for the propagation of feature annotation.</text>
</comment>
<dbReference type="NCBIfam" id="TIGR00077">
    <property type="entry name" value="lspA"/>
    <property type="match status" value="1"/>
</dbReference>
<dbReference type="GO" id="GO:0004190">
    <property type="term" value="F:aspartic-type endopeptidase activity"/>
    <property type="evidence" value="ECO:0007669"/>
    <property type="project" value="UniProtKB-UniRule"/>
</dbReference>
<organism evidence="12 13">
    <name type="scientific">Scleromatobacter humisilvae</name>
    <dbReference type="NCBI Taxonomy" id="2897159"/>
    <lineage>
        <taxon>Bacteria</taxon>
        <taxon>Pseudomonadati</taxon>
        <taxon>Pseudomonadota</taxon>
        <taxon>Betaproteobacteria</taxon>
        <taxon>Burkholderiales</taxon>
        <taxon>Sphaerotilaceae</taxon>
        <taxon>Scleromatobacter</taxon>
    </lineage>
</organism>
<evidence type="ECO:0000256" key="2">
    <source>
        <dbReference type="ARBA" id="ARBA00022475"/>
    </source>
</evidence>
<keyword evidence="4 9" id="KW-0812">Transmembrane</keyword>
<name>A0A9X1YDX0_9BURK</name>
<gene>
    <name evidence="9 12" type="primary">lspA</name>
    <name evidence="12" type="ORF">LPC04_01560</name>
</gene>
<comment type="subcellular location">
    <subcellularLocation>
        <location evidence="9">Cell membrane</location>
        <topology evidence="9">Multi-pass membrane protein</topology>
    </subcellularLocation>
</comment>
<dbReference type="Proteomes" id="UP001139353">
    <property type="component" value="Unassembled WGS sequence"/>
</dbReference>
<keyword evidence="6 9" id="KW-0378">Hydrolase</keyword>
<dbReference type="HAMAP" id="MF_00161">
    <property type="entry name" value="LspA"/>
    <property type="match status" value="1"/>
</dbReference>
<accession>A0A9X1YDX0</accession>
<keyword evidence="3 9" id="KW-0645">Protease</keyword>
<feature type="transmembrane region" description="Helical" evidence="9">
    <location>
        <begin position="139"/>
        <end position="160"/>
    </location>
</feature>
<dbReference type="RefSeq" id="WP_275680420.1">
    <property type="nucleotide sequence ID" value="NZ_JAJLJH010000001.1"/>
</dbReference>
<comment type="pathway">
    <text evidence="9">Protein modification; lipoprotein biosynthesis (signal peptide cleavage).</text>
</comment>
<evidence type="ECO:0000256" key="9">
    <source>
        <dbReference type="HAMAP-Rule" id="MF_00161"/>
    </source>
</evidence>
<feature type="transmembrane region" description="Helical" evidence="9">
    <location>
        <begin position="77"/>
        <end position="95"/>
    </location>
</feature>
<feature type="active site" evidence="9">
    <location>
        <position position="129"/>
    </location>
</feature>
<dbReference type="PRINTS" id="PR00781">
    <property type="entry name" value="LIPOSIGPTASE"/>
</dbReference>
<dbReference type="PANTHER" id="PTHR33695">
    <property type="entry name" value="LIPOPROTEIN SIGNAL PEPTIDASE"/>
    <property type="match status" value="1"/>
</dbReference>
<dbReference type="PANTHER" id="PTHR33695:SF1">
    <property type="entry name" value="LIPOPROTEIN SIGNAL PEPTIDASE"/>
    <property type="match status" value="1"/>
</dbReference>
<dbReference type="GO" id="GO:0006508">
    <property type="term" value="P:proteolysis"/>
    <property type="evidence" value="ECO:0007669"/>
    <property type="project" value="UniProtKB-KW"/>
</dbReference>
<feature type="transmembrane region" description="Helical" evidence="9">
    <location>
        <begin position="102"/>
        <end position="119"/>
    </location>
</feature>
<evidence type="ECO:0000256" key="1">
    <source>
        <dbReference type="ARBA" id="ARBA00006139"/>
    </source>
</evidence>